<protein>
    <recommendedName>
        <fullName evidence="9">3-dehydrosphinganine reductase</fullName>
        <ecNumber evidence="9">1.1.1.102</ecNumber>
    </recommendedName>
</protein>
<dbReference type="Pfam" id="PF00106">
    <property type="entry name" value="adh_short"/>
    <property type="match status" value="1"/>
</dbReference>
<evidence type="ECO:0000256" key="6">
    <source>
        <dbReference type="ARBA" id="ARBA00022919"/>
    </source>
</evidence>
<keyword evidence="5" id="KW-0521">NADP</keyword>
<keyword evidence="7" id="KW-0560">Oxidoreductase</keyword>
<dbReference type="Gene3D" id="3.40.50.720">
    <property type="entry name" value="NAD(P)-binding Rossmann-like Domain"/>
    <property type="match status" value="1"/>
</dbReference>
<feature type="domain" description="Ketoreductase" evidence="11">
    <location>
        <begin position="16"/>
        <end position="202"/>
    </location>
</feature>
<keyword evidence="8" id="KW-0443">Lipid metabolism</keyword>
<dbReference type="GO" id="GO:0005789">
    <property type="term" value="C:endoplasmic reticulum membrane"/>
    <property type="evidence" value="ECO:0007669"/>
    <property type="project" value="TreeGrafter"/>
</dbReference>
<gene>
    <name evidence="12" type="ORF">Agub_g10523</name>
</gene>
<dbReference type="PRINTS" id="PR00080">
    <property type="entry name" value="SDRFAMILY"/>
</dbReference>
<keyword evidence="4" id="KW-0256">Endoplasmic reticulum</keyword>
<evidence type="ECO:0000256" key="4">
    <source>
        <dbReference type="ARBA" id="ARBA00022824"/>
    </source>
</evidence>
<organism evidence="12 13">
    <name type="scientific">Astrephomene gubernaculifera</name>
    <dbReference type="NCBI Taxonomy" id="47775"/>
    <lineage>
        <taxon>Eukaryota</taxon>
        <taxon>Viridiplantae</taxon>
        <taxon>Chlorophyta</taxon>
        <taxon>core chlorophytes</taxon>
        <taxon>Chlorophyceae</taxon>
        <taxon>CS clade</taxon>
        <taxon>Chlamydomonadales</taxon>
        <taxon>Astrephomenaceae</taxon>
        <taxon>Astrephomene</taxon>
    </lineage>
</organism>
<comment type="pathway">
    <text evidence="2">Lipid metabolism; sphingolipid metabolism.</text>
</comment>
<feature type="non-terminal residue" evidence="12">
    <location>
        <position position="1"/>
    </location>
</feature>
<dbReference type="InterPro" id="IPR036291">
    <property type="entry name" value="NAD(P)-bd_dom_sf"/>
</dbReference>
<evidence type="ECO:0000256" key="7">
    <source>
        <dbReference type="ARBA" id="ARBA00023002"/>
    </source>
</evidence>
<dbReference type="GO" id="GO:0006666">
    <property type="term" value="P:3-keto-sphinganine metabolic process"/>
    <property type="evidence" value="ECO:0007669"/>
    <property type="project" value="InterPro"/>
</dbReference>
<sequence>PINATMFGKKLDLSGKHVLITGGSTGIGLALAVEAVRCKSNVTIIARTEARLQAAKAQLEDEARKKGTDSRVAYQAVDVTDAAKVREALAAAVREMGPVDVLICNAGNAHLGYFHETELEVFHRQMQLNYFGVLNVVHSLYGEMVRRNQGHIVMVGSALSGFGLVGYSAYCPSKYAVKGLADALRNELQGTRVKVSFAMPPDTDTPGFAEESKAKPPETKEISEAGATLFKPDKVAACIMDGIRRGVYLLPNPDLGLQVNALTTQGLLPRSFPRVLLEMLLGLLAPLLHWGFAGMFDRVSGKYAKRRFASLWGA</sequence>
<dbReference type="EMBL" id="BMAR01000024">
    <property type="protein sequence ID" value="GFR48612.1"/>
    <property type="molecule type" value="Genomic_DNA"/>
</dbReference>
<reference evidence="12 13" key="1">
    <citation type="journal article" date="2021" name="Sci. Rep.">
        <title>Genome sequencing of the multicellular alga Astrephomene provides insights into convergent evolution of germ-soma differentiation.</title>
        <authorList>
            <person name="Yamashita S."/>
            <person name="Yamamoto K."/>
            <person name="Matsuzaki R."/>
            <person name="Suzuki S."/>
            <person name="Yamaguchi H."/>
            <person name="Hirooka S."/>
            <person name="Minakuchi Y."/>
            <person name="Miyagishima S."/>
            <person name="Kawachi M."/>
            <person name="Toyoda A."/>
            <person name="Nozaki H."/>
        </authorList>
    </citation>
    <scope>NUCLEOTIDE SEQUENCE [LARGE SCALE GENOMIC DNA]</scope>
    <source>
        <strain evidence="12 13">NIES-4017</strain>
    </source>
</reference>
<dbReference type="PANTHER" id="PTHR43550:SF3">
    <property type="entry name" value="3-KETODIHYDROSPHINGOSINE REDUCTASE"/>
    <property type="match status" value="1"/>
</dbReference>
<comment type="subcellular location">
    <subcellularLocation>
        <location evidence="1">Endoplasmic reticulum</location>
    </subcellularLocation>
</comment>
<dbReference type="PANTHER" id="PTHR43550">
    <property type="entry name" value="3-KETODIHYDROSPHINGOSINE REDUCTASE"/>
    <property type="match status" value="1"/>
</dbReference>
<dbReference type="GO" id="GO:0047560">
    <property type="term" value="F:3-dehydrosphinganine reductase activity"/>
    <property type="evidence" value="ECO:0007669"/>
    <property type="project" value="UniProtKB-EC"/>
</dbReference>
<accession>A0AAD3DXL1</accession>
<comment type="pathway">
    <text evidence="3">Sphingolipid metabolism.</text>
</comment>
<dbReference type="Proteomes" id="UP001054857">
    <property type="component" value="Unassembled WGS sequence"/>
</dbReference>
<evidence type="ECO:0000256" key="8">
    <source>
        <dbReference type="ARBA" id="ARBA00023098"/>
    </source>
</evidence>
<dbReference type="EC" id="1.1.1.102" evidence="9"/>
<dbReference type="AlphaFoldDB" id="A0AAD3DXL1"/>
<evidence type="ECO:0000256" key="3">
    <source>
        <dbReference type="ARBA" id="ARBA00004991"/>
    </source>
</evidence>
<comment type="caution">
    <text evidence="12">The sequence shown here is derived from an EMBL/GenBank/DDBJ whole genome shotgun (WGS) entry which is preliminary data.</text>
</comment>
<dbReference type="SUPFAM" id="SSF51735">
    <property type="entry name" value="NAD(P)-binding Rossmann-fold domains"/>
    <property type="match status" value="1"/>
</dbReference>
<evidence type="ECO:0000313" key="13">
    <source>
        <dbReference type="Proteomes" id="UP001054857"/>
    </source>
</evidence>
<dbReference type="FunFam" id="3.40.50.720:FF:000468">
    <property type="entry name" value="Short-chain dehydrogenase, putative"/>
    <property type="match status" value="1"/>
</dbReference>
<evidence type="ECO:0000256" key="10">
    <source>
        <dbReference type="RuleBase" id="RU000363"/>
    </source>
</evidence>
<keyword evidence="6" id="KW-0746">Sphingolipid metabolism</keyword>
<dbReference type="CDD" id="cd08939">
    <property type="entry name" value="KDSR-like_SDR_c"/>
    <property type="match status" value="1"/>
</dbReference>
<dbReference type="InterPro" id="IPR002347">
    <property type="entry name" value="SDR_fam"/>
</dbReference>
<evidence type="ECO:0000256" key="5">
    <source>
        <dbReference type="ARBA" id="ARBA00022857"/>
    </source>
</evidence>
<dbReference type="GO" id="GO:0030148">
    <property type="term" value="P:sphingolipid biosynthetic process"/>
    <property type="evidence" value="ECO:0007669"/>
    <property type="project" value="InterPro"/>
</dbReference>
<dbReference type="PRINTS" id="PR00081">
    <property type="entry name" value="GDHRDH"/>
</dbReference>
<evidence type="ECO:0000259" key="11">
    <source>
        <dbReference type="SMART" id="SM00822"/>
    </source>
</evidence>
<evidence type="ECO:0000313" key="12">
    <source>
        <dbReference type="EMBL" id="GFR48612.1"/>
    </source>
</evidence>
<evidence type="ECO:0000256" key="1">
    <source>
        <dbReference type="ARBA" id="ARBA00004240"/>
    </source>
</evidence>
<proteinExistence type="inferred from homology"/>
<keyword evidence="13" id="KW-1185">Reference proteome</keyword>
<dbReference type="InterPro" id="IPR045022">
    <property type="entry name" value="KDSR-like"/>
</dbReference>
<dbReference type="SMART" id="SM00822">
    <property type="entry name" value="PKS_KR"/>
    <property type="match status" value="1"/>
</dbReference>
<evidence type="ECO:0000256" key="2">
    <source>
        <dbReference type="ARBA" id="ARBA00004760"/>
    </source>
</evidence>
<dbReference type="InterPro" id="IPR057326">
    <property type="entry name" value="KR_dom"/>
</dbReference>
<comment type="similarity">
    <text evidence="10">Belongs to the short-chain dehydrogenases/reductases (SDR) family.</text>
</comment>
<evidence type="ECO:0000256" key="9">
    <source>
        <dbReference type="ARBA" id="ARBA00026112"/>
    </source>
</evidence>
<name>A0AAD3DXL1_9CHLO</name>